<dbReference type="EC" id="2.7.7.77" evidence="8"/>
<feature type="binding site" evidence="8">
    <location>
        <position position="52"/>
    </location>
    <ligand>
        <name>GTP</name>
        <dbReference type="ChEBI" id="CHEBI:37565"/>
    </ligand>
</feature>
<feature type="domain" description="MobA-like NTP transferase" evidence="9">
    <location>
        <begin position="37"/>
        <end position="180"/>
    </location>
</feature>
<dbReference type="GO" id="GO:0061603">
    <property type="term" value="F:molybdenum cofactor guanylyltransferase activity"/>
    <property type="evidence" value="ECO:0007669"/>
    <property type="project" value="UniProtKB-EC"/>
</dbReference>
<dbReference type="HAMAP" id="MF_00316">
    <property type="entry name" value="MobA"/>
    <property type="match status" value="1"/>
</dbReference>
<dbReference type="InterPro" id="IPR025877">
    <property type="entry name" value="MobA-like_NTP_Trfase"/>
</dbReference>
<dbReference type="Gene3D" id="3.90.550.10">
    <property type="entry name" value="Spore Coat Polysaccharide Biosynthesis Protein SpsA, Chain A"/>
    <property type="match status" value="1"/>
</dbReference>
<dbReference type="GO" id="GO:0005525">
    <property type="term" value="F:GTP binding"/>
    <property type="evidence" value="ECO:0007669"/>
    <property type="project" value="UniProtKB-UniRule"/>
</dbReference>
<comment type="subcellular location">
    <subcellularLocation>
        <location evidence="8">Cytoplasm</location>
    </subcellularLocation>
</comment>
<dbReference type="GO" id="GO:0005737">
    <property type="term" value="C:cytoplasm"/>
    <property type="evidence" value="ECO:0007669"/>
    <property type="project" value="UniProtKB-SubCell"/>
</dbReference>
<comment type="cofactor">
    <cofactor evidence="8">
        <name>Mg(2+)</name>
        <dbReference type="ChEBI" id="CHEBI:18420"/>
    </cofactor>
</comment>
<evidence type="ECO:0000256" key="7">
    <source>
        <dbReference type="ARBA" id="ARBA00023150"/>
    </source>
</evidence>
<evidence type="ECO:0000256" key="2">
    <source>
        <dbReference type="ARBA" id="ARBA00022679"/>
    </source>
</evidence>
<evidence type="ECO:0000313" key="10">
    <source>
        <dbReference type="EMBL" id="RKO66721.1"/>
    </source>
</evidence>
<dbReference type="InterPro" id="IPR013482">
    <property type="entry name" value="Molybde_CF_guanTrfase"/>
</dbReference>
<dbReference type="SUPFAM" id="SSF53448">
    <property type="entry name" value="Nucleotide-diphospho-sugar transferases"/>
    <property type="match status" value="1"/>
</dbReference>
<gene>
    <name evidence="8" type="primary">mobA</name>
    <name evidence="10" type="ORF">D7024_07050</name>
</gene>
<evidence type="ECO:0000256" key="4">
    <source>
        <dbReference type="ARBA" id="ARBA00022741"/>
    </source>
</evidence>
<name>A0A494WUP0_9FIRM</name>
<dbReference type="OrthoDB" id="9788394at2"/>
<evidence type="ECO:0000256" key="6">
    <source>
        <dbReference type="ARBA" id="ARBA00023134"/>
    </source>
</evidence>
<keyword evidence="2 8" id="KW-0808">Transferase</keyword>
<dbReference type="Pfam" id="PF12804">
    <property type="entry name" value="NTP_transf_3"/>
    <property type="match status" value="1"/>
</dbReference>
<keyword evidence="4 8" id="KW-0547">Nucleotide-binding</keyword>
<feature type="binding site" evidence="8">
    <location>
        <position position="126"/>
    </location>
    <ligand>
        <name>Mg(2+)</name>
        <dbReference type="ChEBI" id="CHEBI:18420"/>
    </ligand>
</feature>
<keyword evidence="11" id="KW-1185">Reference proteome</keyword>
<accession>A0A494WUP0</accession>
<evidence type="ECO:0000313" key="11">
    <source>
        <dbReference type="Proteomes" id="UP000271256"/>
    </source>
</evidence>
<dbReference type="CDD" id="cd02503">
    <property type="entry name" value="MobA"/>
    <property type="match status" value="1"/>
</dbReference>
<evidence type="ECO:0000256" key="8">
    <source>
        <dbReference type="HAMAP-Rule" id="MF_00316"/>
    </source>
</evidence>
<dbReference type="GO" id="GO:1902758">
    <property type="term" value="P:bis(molybdopterin guanine dinucleotide)molybdenum biosynthetic process"/>
    <property type="evidence" value="ECO:0007669"/>
    <property type="project" value="TreeGrafter"/>
</dbReference>
<evidence type="ECO:0000256" key="3">
    <source>
        <dbReference type="ARBA" id="ARBA00022723"/>
    </source>
</evidence>
<keyword evidence="5 8" id="KW-0460">Magnesium</keyword>
<keyword evidence="1 8" id="KW-0963">Cytoplasm</keyword>
<feature type="binding site" evidence="8">
    <location>
        <begin position="40"/>
        <end position="42"/>
    </location>
    <ligand>
        <name>GTP</name>
        <dbReference type="ChEBI" id="CHEBI:37565"/>
    </ligand>
</feature>
<evidence type="ECO:0000256" key="5">
    <source>
        <dbReference type="ARBA" id="ARBA00022842"/>
    </source>
</evidence>
<dbReference type="EMBL" id="RBWE01000001">
    <property type="protein sequence ID" value="RKO66721.1"/>
    <property type="molecule type" value="Genomic_DNA"/>
</dbReference>
<keyword evidence="10" id="KW-0548">Nucleotidyltransferase</keyword>
<sequence>MGMRMKHGEGVGPAGPTSECNIPAAGGDRCFAGTVTGVVLVGGGSNRMGANKALLHFGRERLLDRVVARVQEAFPRVILVSNDPASYNYLGLPVIRDIYPGRGPLSGIHAALSAVATPYIFVVACDMPFVDPKLALYLARQAPGYDVVVVRDGPYLEPLFAVYGKGCHEPIDSLLRKGLRARVVDFFSTVRVKYIERGDLSAVADVDKVFMNINTPRDLEKALQLLD</sequence>
<dbReference type="Proteomes" id="UP000271256">
    <property type="component" value="Unassembled WGS sequence"/>
</dbReference>
<dbReference type="PANTHER" id="PTHR19136:SF81">
    <property type="entry name" value="MOLYBDENUM COFACTOR GUANYLYLTRANSFERASE"/>
    <property type="match status" value="1"/>
</dbReference>
<dbReference type="PANTHER" id="PTHR19136">
    <property type="entry name" value="MOLYBDENUM COFACTOR GUANYLYLTRANSFERASE"/>
    <property type="match status" value="1"/>
</dbReference>
<dbReference type="InterPro" id="IPR029044">
    <property type="entry name" value="Nucleotide-diphossugar_trans"/>
</dbReference>
<feature type="binding site" evidence="8">
    <location>
        <position position="126"/>
    </location>
    <ligand>
        <name>GTP</name>
        <dbReference type="ChEBI" id="CHEBI:37565"/>
    </ligand>
</feature>
<comment type="caution">
    <text evidence="8">Lacks conserved residue(s) required for the propagation of feature annotation.</text>
</comment>
<organism evidence="10 11">
    <name type="scientific">Desulfofundulus salinus</name>
    <dbReference type="NCBI Taxonomy" id="2419843"/>
    <lineage>
        <taxon>Bacteria</taxon>
        <taxon>Bacillati</taxon>
        <taxon>Bacillota</taxon>
        <taxon>Clostridia</taxon>
        <taxon>Eubacteriales</taxon>
        <taxon>Peptococcaceae</taxon>
        <taxon>Desulfofundulus</taxon>
    </lineage>
</organism>
<reference evidence="10 11" key="1">
    <citation type="submission" date="2018-10" db="EMBL/GenBank/DDBJ databases">
        <authorList>
            <person name="Grouzdev D.S."/>
            <person name="Krutkina M.S."/>
            <person name="Tourova T.P."/>
            <person name="Nazina T.N."/>
        </authorList>
    </citation>
    <scope>NUCLEOTIDE SEQUENCE [LARGE SCALE GENOMIC DNA]</scope>
    <source>
        <strain evidence="10 11">435</strain>
    </source>
</reference>
<evidence type="ECO:0000256" key="1">
    <source>
        <dbReference type="ARBA" id="ARBA00022490"/>
    </source>
</evidence>
<dbReference type="GO" id="GO:0046872">
    <property type="term" value="F:metal ion binding"/>
    <property type="evidence" value="ECO:0007669"/>
    <property type="project" value="UniProtKB-KW"/>
</dbReference>
<comment type="caution">
    <text evidence="10">The sequence shown here is derived from an EMBL/GenBank/DDBJ whole genome shotgun (WGS) entry which is preliminary data.</text>
</comment>
<comment type="catalytic activity">
    <reaction evidence="8">
        <text>Mo-molybdopterin + GTP + H(+) = Mo-molybdopterin guanine dinucleotide + diphosphate</text>
        <dbReference type="Rhea" id="RHEA:34243"/>
        <dbReference type="ChEBI" id="CHEBI:15378"/>
        <dbReference type="ChEBI" id="CHEBI:33019"/>
        <dbReference type="ChEBI" id="CHEBI:37565"/>
        <dbReference type="ChEBI" id="CHEBI:71302"/>
        <dbReference type="ChEBI" id="CHEBI:71310"/>
        <dbReference type="EC" id="2.7.7.77"/>
    </reaction>
</comment>
<comment type="domain">
    <text evidence="8">The N-terminal domain determines nucleotide recognition and specific binding, while the C-terminal domain determines the specific binding to the target protein.</text>
</comment>
<evidence type="ECO:0000259" key="9">
    <source>
        <dbReference type="Pfam" id="PF12804"/>
    </source>
</evidence>
<comment type="function">
    <text evidence="8">Transfers a GMP moiety from GTP to Mo-molybdopterin (Mo-MPT) cofactor (Moco or molybdenum cofactor) to form Mo-molybdopterin guanine dinucleotide (Mo-MGD) cofactor.</text>
</comment>
<dbReference type="AlphaFoldDB" id="A0A494WUP0"/>
<proteinExistence type="inferred from homology"/>
<feature type="binding site" evidence="8">
    <location>
        <position position="97"/>
    </location>
    <ligand>
        <name>GTP</name>
        <dbReference type="ChEBI" id="CHEBI:37565"/>
    </ligand>
</feature>
<keyword evidence="3 8" id="KW-0479">Metal-binding</keyword>
<comment type="similarity">
    <text evidence="8">Belongs to the MobA family.</text>
</comment>
<keyword evidence="6 8" id="KW-0342">GTP-binding</keyword>
<protein>
    <recommendedName>
        <fullName evidence="8">Probable molybdenum cofactor guanylyltransferase</fullName>
        <shortName evidence="8">MoCo guanylyltransferase</shortName>
        <ecNumber evidence="8">2.7.7.77</ecNumber>
    </recommendedName>
    <alternativeName>
        <fullName evidence="8">GTP:molybdopterin guanylyltransferase</fullName>
    </alternativeName>
    <alternativeName>
        <fullName evidence="8">Mo-MPT guanylyltransferase</fullName>
    </alternativeName>
    <alternativeName>
        <fullName evidence="8">Molybdopterin guanylyltransferase</fullName>
    </alternativeName>
    <alternativeName>
        <fullName evidence="8">Molybdopterin-guanine dinucleotide synthase</fullName>
        <shortName evidence="8">MGD synthase</shortName>
    </alternativeName>
</protein>
<keyword evidence="7 8" id="KW-0501">Molybdenum cofactor biosynthesis</keyword>